<dbReference type="EMBL" id="DVHF01000073">
    <property type="protein sequence ID" value="HIR57245.1"/>
    <property type="molecule type" value="Genomic_DNA"/>
</dbReference>
<keyword evidence="6" id="KW-0808">Transferase</keyword>
<feature type="transmembrane region" description="Helical" evidence="6">
    <location>
        <begin position="83"/>
        <end position="101"/>
    </location>
</feature>
<comment type="function">
    <text evidence="6">Catalyzes the transfer of a lysyl group from L-lysyl-tRNA(Lys) to membrane-bound phosphatidylglycerol (PG), which produces lysylphosphatidylglycerol (LPG), a major component of the bacterial membrane with a positive net charge. LPG synthesis contributes to bacterial virulence as it is involved in the resistance mechanism against cationic antimicrobial peptides (CAMP) produces by the host's immune system (defensins, cathelicidins) and by the competing microorganisms.</text>
</comment>
<dbReference type="NCBIfam" id="TIGR00374">
    <property type="entry name" value="flippase-like domain"/>
    <property type="match status" value="1"/>
</dbReference>
<name>A0A9D1DQN5_9FIRM</name>
<evidence type="ECO:0000256" key="4">
    <source>
        <dbReference type="ARBA" id="ARBA00022989"/>
    </source>
</evidence>
<evidence type="ECO:0000313" key="7">
    <source>
        <dbReference type="EMBL" id="HIR57245.1"/>
    </source>
</evidence>
<sequence>MGSSLMKAVRKNLFGILTLIVSAAVLLIFLFSSNGLDSLRQIFSTVLYRWLACAAAAAAIAWVLEGLVLHIFCAAVYPEWRFRYSFCVGMVGVLYSALTPFSTGGQPMQIYTMHRLGMDTGAAGSIIAVKTLVYQIILVLYSLVMVVWMLPYFQQNVSSFSVLTVFGLICNSTFILLVLLFCASERLTDKILRGAIQIFHKLRLCRHPEERYEKIHSELSIFHGSSALLGRSVRIYVWACLLTVIQIACTCTIPYFIYRSFGYSEQPLGVMMAAQAYVSMVSAFVPLPGASGGAEGSFVLFFGPFFQQDTILPATVVWRVLTYYLNFPAGAACSYIAGRLPPLKLSGRGKKAGAA</sequence>
<feature type="transmembrane region" description="Helical" evidence="6">
    <location>
        <begin position="122"/>
        <end position="148"/>
    </location>
</feature>
<gene>
    <name evidence="6" type="primary">mprF</name>
    <name evidence="7" type="ORF">IAA54_06215</name>
</gene>
<keyword evidence="6" id="KW-0443">Lipid metabolism</keyword>
<comment type="similarity">
    <text evidence="6">Belongs to the LPG synthase family.</text>
</comment>
<dbReference type="GO" id="GO:0046677">
    <property type="term" value="P:response to antibiotic"/>
    <property type="evidence" value="ECO:0007669"/>
    <property type="project" value="UniProtKB-KW"/>
</dbReference>
<keyword evidence="3 6" id="KW-0812">Transmembrane</keyword>
<dbReference type="EC" id="2.3.2.3" evidence="6"/>
<evidence type="ECO:0000256" key="2">
    <source>
        <dbReference type="ARBA" id="ARBA00022475"/>
    </source>
</evidence>
<evidence type="ECO:0000256" key="6">
    <source>
        <dbReference type="RuleBase" id="RU363042"/>
    </source>
</evidence>
<accession>A0A9D1DQN5</accession>
<proteinExistence type="inferred from homology"/>
<feature type="transmembrane region" description="Helical" evidence="6">
    <location>
        <begin position="51"/>
        <end position="77"/>
    </location>
</feature>
<dbReference type="InterPro" id="IPR022791">
    <property type="entry name" value="L-PG_synthase/AglD"/>
</dbReference>
<comment type="catalytic activity">
    <reaction evidence="6">
        <text>L-lysyl-tRNA(Lys) + a 1,2-diacyl-sn-glycero-3-phospho-(1'-sn-glycerol) = a 1,2-diacyl-sn-glycero-3-phospho-1'-(3'-O-L-lysyl)-sn-glycerol + tRNA(Lys)</text>
        <dbReference type="Rhea" id="RHEA:10668"/>
        <dbReference type="Rhea" id="RHEA-COMP:9696"/>
        <dbReference type="Rhea" id="RHEA-COMP:9697"/>
        <dbReference type="ChEBI" id="CHEBI:64716"/>
        <dbReference type="ChEBI" id="CHEBI:75792"/>
        <dbReference type="ChEBI" id="CHEBI:78442"/>
        <dbReference type="ChEBI" id="CHEBI:78529"/>
        <dbReference type="EC" id="2.3.2.3"/>
    </reaction>
</comment>
<reference evidence="7" key="1">
    <citation type="submission" date="2020-10" db="EMBL/GenBank/DDBJ databases">
        <authorList>
            <person name="Gilroy R."/>
        </authorList>
    </citation>
    <scope>NUCLEOTIDE SEQUENCE</scope>
    <source>
        <strain evidence="7">ChiSjej1B19-7085</strain>
    </source>
</reference>
<organism evidence="7 8">
    <name type="scientific">Candidatus Gallacutalibacter pullicola</name>
    <dbReference type="NCBI Taxonomy" id="2840830"/>
    <lineage>
        <taxon>Bacteria</taxon>
        <taxon>Bacillati</taxon>
        <taxon>Bacillota</taxon>
        <taxon>Clostridia</taxon>
        <taxon>Eubacteriales</taxon>
        <taxon>Candidatus Gallacutalibacter</taxon>
    </lineage>
</organism>
<comment type="subcellular location">
    <subcellularLocation>
        <location evidence="1 6">Cell membrane</location>
        <topology evidence="1 6">Multi-pass membrane protein</topology>
    </subcellularLocation>
</comment>
<dbReference type="Proteomes" id="UP000886785">
    <property type="component" value="Unassembled WGS sequence"/>
</dbReference>
<keyword evidence="4 6" id="KW-1133">Transmembrane helix</keyword>
<reference evidence="7" key="2">
    <citation type="journal article" date="2021" name="PeerJ">
        <title>Extensive microbial diversity within the chicken gut microbiome revealed by metagenomics and culture.</title>
        <authorList>
            <person name="Gilroy R."/>
            <person name="Ravi A."/>
            <person name="Getino M."/>
            <person name="Pursley I."/>
            <person name="Horton D.L."/>
            <person name="Alikhan N.F."/>
            <person name="Baker D."/>
            <person name="Gharbi K."/>
            <person name="Hall N."/>
            <person name="Watson M."/>
            <person name="Adriaenssens E.M."/>
            <person name="Foster-Nyarko E."/>
            <person name="Jarju S."/>
            <person name="Secka A."/>
            <person name="Antonio M."/>
            <person name="Oren A."/>
            <person name="Chaudhuri R.R."/>
            <person name="La Ragione R."/>
            <person name="Hildebrand F."/>
            <person name="Pallen M.J."/>
        </authorList>
    </citation>
    <scope>NUCLEOTIDE SEQUENCE</scope>
    <source>
        <strain evidence="7">ChiSjej1B19-7085</strain>
    </source>
</reference>
<evidence type="ECO:0000256" key="5">
    <source>
        <dbReference type="ARBA" id="ARBA00023136"/>
    </source>
</evidence>
<dbReference type="PANTHER" id="PTHR37693:SF1">
    <property type="entry name" value="INTEGRAL MEMBRANE PROTEIN"/>
    <property type="match status" value="1"/>
</dbReference>
<dbReference type="PANTHER" id="PTHR37693">
    <property type="entry name" value="PHOSPHATIDYLGLYCEROL LYSYLTRANSFERASE"/>
    <property type="match status" value="1"/>
</dbReference>
<dbReference type="GO" id="GO:0050071">
    <property type="term" value="F:phosphatidylglycerol lysyltransferase activity"/>
    <property type="evidence" value="ECO:0007669"/>
    <property type="project" value="UniProtKB-EC"/>
</dbReference>
<protein>
    <recommendedName>
        <fullName evidence="6">Phosphatidylglycerol lysyltransferase</fullName>
        <ecNumber evidence="6">2.3.2.3</ecNumber>
    </recommendedName>
    <alternativeName>
        <fullName evidence="6">Lysylphosphatidylglycerol synthase</fullName>
    </alternativeName>
</protein>
<evidence type="ECO:0000313" key="8">
    <source>
        <dbReference type="Proteomes" id="UP000886785"/>
    </source>
</evidence>
<feature type="transmembrane region" description="Helical" evidence="6">
    <location>
        <begin position="235"/>
        <end position="257"/>
    </location>
</feature>
<feature type="transmembrane region" description="Helical" evidence="6">
    <location>
        <begin position="160"/>
        <end position="183"/>
    </location>
</feature>
<keyword evidence="5 6" id="KW-0472">Membrane</keyword>
<dbReference type="GO" id="GO:0006629">
    <property type="term" value="P:lipid metabolic process"/>
    <property type="evidence" value="ECO:0007669"/>
    <property type="project" value="UniProtKB-KW"/>
</dbReference>
<evidence type="ECO:0000256" key="3">
    <source>
        <dbReference type="ARBA" id="ARBA00022692"/>
    </source>
</evidence>
<dbReference type="GO" id="GO:0005886">
    <property type="term" value="C:plasma membrane"/>
    <property type="evidence" value="ECO:0007669"/>
    <property type="project" value="UniProtKB-SubCell"/>
</dbReference>
<comment type="caution">
    <text evidence="7">The sequence shown here is derived from an EMBL/GenBank/DDBJ whole genome shotgun (WGS) entry which is preliminary data.</text>
</comment>
<evidence type="ECO:0000256" key="1">
    <source>
        <dbReference type="ARBA" id="ARBA00004651"/>
    </source>
</evidence>
<dbReference type="AlphaFoldDB" id="A0A9D1DQN5"/>
<dbReference type="Pfam" id="PF03706">
    <property type="entry name" value="LPG_synthase_TM"/>
    <property type="match status" value="1"/>
</dbReference>
<keyword evidence="6" id="KW-0046">Antibiotic resistance</keyword>
<keyword evidence="2" id="KW-1003">Cell membrane</keyword>
<feature type="transmembrane region" description="Helical" evidence="6">
    <location>
        <begin position="12"/>
        <end position="31"/>
    </location>
</feature>